<comment type="caution">
    <text evidence="2">The sequence shown here is derived from an EMBL/GenBank/DDBJ whole genome shotgun (WGS) entry which is preliminary data.</text>
</comment>
<name>A0A254UKT7_ASPNG</name>
<dbReference type="Pfam" id="PF17390">
    <property type="entry name" value="Bac_rhamnosid_C"/>
    <property type="match status" value="1"/>
</dbReference>
<dbReference type="InterPro" id="IPR035398">
    <property type="entry name" value="Bac_rhamnosid_C"/>
</dbReference>
<dbReference type="GO" id="GO:0016787">
    <property type="term" value="F:hydrolase activity"/>
    <property type="evidence" value="ECO:0007669"/>
    <property type="project" value="UniProtKB-KW"/>
</dbReference>
<dbReference type="Gene3D" id="2.60.420.10">
    <property type="entry name" value="Maltose phosphorylase, domain 3"/>
    <property type="match status" value="1"/>
</dbReference>
<dbReference type="Proteomes" id="UP000197666">
    <property type="component" value="Unassembled WGS sequence"/>
</dbReference>
<dbReference type="PANTHER" id="PTHR34987">
    <property type="entry name" value="C, PUTATIVE (AFU_ORTHOLOGUE AFUA_3G02880)-RELATED"/>
    <property type="match status" value="1"/>
</dbReference>
<reference evidence="3" key="1">
    <citation type="submission" date="2018-10" db="EMBL/GenBank/DDBJ databases">
        <title>FDA dAtabase for Regulatory Grade micrObial Sequences (FDA-ARGOS): Supporting development and validation of Infectious Disease Dx tests.</title>
        <authorList>
            <person name="Kerrigan L."/>
            <person name="Tallon L."/>
            <person name="Sadzewicz L."/>
            <person name="Sengamalay N."/>
            <person name="Ott S."/>
            <person name="Godinez A."/>
            <person name="Nagaraj S."/>
            <person name="Vavikolanu K."/>
            <person name="Nadendla S."/>
            <person name="George J."/>
            <person name="Sichtig H."/>
        </authorList>
    </citation>
    <scope>NUCLEOTIDE SEQUENCE [LARGE SCALE GENOMIC DNA]</scope>
    <source>
        <strain evidence="3">FDAARGOS_311</strain>
    </source>
</reference>
<evidence type="ECO:0000313" key="3">
    <source>
        <dbReference type="Proteomes" id="UP000197666"/>
    </source>
</evidence>
<feature type="domain" description="Alpha-L-rhamnosidase C-terminal" evidence="1">
    <location>
        <begin position="334"/>
        <end position="375"/>
    </location>
</feature>
<dbReference type="VEuPathDB" id="FungiDB:An08g09140"/>
<proteinExistence type="predicted"/>
<dbReference type="PANTHER" id="PTHR34987:SF4">
    <property type="entry name" value="ALPHA-L-RHAMNOSIDASE C-TERMINAL DOMAIN-CONTAINING PROTEIN"/>
    <property type="match status" value="1"/>
</dbReference>
<dbReference type="InterPro" id="IPR012341">
    <property type="entry name" value="6hp_glycosidase-like_sf"/>
</dbReference>
<evidence type="ECO:0000259" key="1">
    <source>
        <dbReference type="Pfam" id="PF17390"/>
    </source>
</evidence>
<dbReference type="VEuPathDB" id="FungiDB:ATCC64974_29360"/>
<accession>A0A254UKT7</accession>
<dbReference type="VEuPathDB" id="FungiDB:ASPNIDRAFT2_1151059"/>
<protein>
    <submittedName>
        <fullName evidence="2">Glycosyl hydrolases 11 family protein</fullName>
    </submittedName>
</protein>
<sequence>MSGDTQTSRLLPADAGLLYPECKIQQPPRTKDVQANTTGLIGYSFNLLSAMAKLYEQTGDEVFLHRWAPKAVRMLDWAYSQTLPNHLLNITDPGLGGGWDYSDPTSSGIVTQFNILYAYSLKKWISYLSQANINATMYQRRLNNLQKAINDHLWSEELQAYYHSEAYQDFFSQDANALAILSDTTHLTGNRTAALLSTMAQQLYIPKGALAFSNANIASGFAQQISPYTSGYHLKAAFHANDAVNAKRLLHSIWGPMSDPRHANYTGCMWEVMSPDGTPGLGSLTSLCHAWSAGPTADLSHYVLIISPSPLALRSGKSHLRLWVWPGHGENILPPHGNIMVDWSFNCSGHFNIAVSTPVGTRCTVALPSSLNRTLEVQDGKVFRYKQHT</sequence>
<dbReference type="Gene3D" id="1.50.10.10">
    <property type="match status" value="1"/>
</dbReference>
<dbReference type="EMBL" id="NKJJ02000009">
    <property type="protein sequence ID" value="TPR03143.1"/>
    <property type="molecule type" value="Genomic_DNA"/>
</dbReference>
<keyword evidence="2" id="KW-0378">Hydrolase</keyword>
<dbReference type="VEuPathDB" id="FungiDB:M747DRAFT_343280"/>
<organism evidence="2 3">
    <name type="scientific">Aspergillus niger</name>
    <dbReference type="NCBI Taxonomy" id="5061"/>
    <lineage>
        <taxon>Eukaryota</taxon>
        <taxon>Fungi</taxon>
        <taxon>Dikarya</taxon>
        <taxon>Ascomycota</taxon>
        <taxon>Pezizomycotina</taxon>
        <taxon>Eurotiomycetes</taxon>
        <taxon>Eurotiomycetidae</taxon>
        <taxon>Eurotiales</taxon>
        <taxon>Aspergillaceae</taxon>
        <taxon>Aspergillus</taxon>
        <taxon>Aspergillus subgen. Circumdati</taxon>
    </lineage>
</organism>
<dbReference type="SUPFAM" id="SSF48208">
    <property type="entry name" value="Six-hairpin glycosidases"/>
    <property type="match status" value="1"/>
</dbReference>
<dbReference type="AlphaFoldDB" id="A0A254UKT7"/>
<dbReference type="GO" id="GO:0005975">
    <property type="term" value="P:carbohydrate metabolic process"/>
    <property type="evidence" value="ECO:0007669"/>
    <property type="project" value="InterPro"/>
</dbReference>
<gene>
    <name evidence="2" type="ORF">CAN33_0013470</name>
</gene>
<evidence type="ECO:0000313" key="2">
    <source>
        <dbReference type="EMBL" id="TPR03143.1"/>
    </source>
</evidence>
<dbReference type="InterPro" id="IPR008928">
    <property type="entry name" value="6-hairpin_glycosidase_sf"/>
</dbReference>